<comment type="caution">
    <text evidence="3">The sequence shown here is derived from an EMBL/GenBank/DDBJ whole genome shotgun (WGS) entry which is preliminary data.</text>
</comment>
<dbReference type="PANTHER" id="PTHR42754">
    <property type="entry name" value="ENDOGLUCANASE"/>
    <property type="match status" value="1"/>
</dbReference>
<dbReference type="Proteomes" id="UP000658202">
    <property type="component" value="Unassembled WGS sequence"/>
</dbReference>
<dbReference type="SUPFAM" id="SSF101898">
    <property type="entry name" value="NHL repeat"/>
    <property type="match status" value="1"/>
</dbReference>
<dbReference type="Gene3D" id="2.80.10.50">
    <property type="match status" value="1"/>
</dbReference>
<reference evidence="2" key="1">
    <citation type="journal article" date="2014" name="Int. J. Syst. Evol. Microbiol.">
        <title>Complete genome of a new Firmicutes species belonging to the dominant human colonic microbiota ('Ruminococcus bicirculans') reveals two chromosomes and a selective capacity to utilize plant glucans.</title>
        <authorList>
            <consortium name="NISC Comparative Sequencing Program"/>
            <person name="Wegmann U."/>
            <person name="Louis P."/>
            <person name="Goesmann A."/>
            <person name="Henrissat B."/>
            <person name="Duncan S.H."/>
            <person name="Flint H.J."/>
        </authorList>
    </citation>
    <scope>NUCLEOTIDE SEQUENCE</scope>
    <source>
        <strain evidence="2">CCM 8490</strain>
    </source>
</reference>
<dbReference type="InterPro" id="IPR026444">
    <property type="entry name" value="Secre_tail"/>
</dbReference>
<dbReference type="NCBIfam" id="TIGR04183">
    <property type="entry name" value="Por_Secre_tail"/>
    <property type="match status" value="1"/>
</dbReference>
<reference evidence="5" key="3">
    <citation type="journal article" date="2019" name="Int. J. Syst. Evol. Microbiol.">
        <title>The Global Catalogue of Microorganisms (GCM) 10K type strain sequencing project: providing services to taxonomists for standard genome sequencing and annotation.</title>
        <authorList>
            <consortium name="The Broad Institute Genomics Platform"/>
            <consortium name="The Broad Institute Genome Sequencing Center for Infectious Disease"/>
            <person name="Wu L."/>
            <person name="Ma J."/>
        </authorList>
    </citation>
    <scope>NUCLEOTIDE SEQUENCE [LARGE SCALE GENOMIC DNA]</scope>
    <source>
        <strain evidence="5">CCM 8490</strain>
    </source>
</reference>
<evidence type="ECO:0000313" key="3">
    <source>
        <dbReference type="EMBL" id="RKE89721.1"/>
    </source>
</evidence>
<dbReference type="RefSeq" id="WP_120212020.1">
    <property type="nucleotide sequence ID" value="NZ_BMCW01000001.1"/>
</dbReference>
<name>A0A420DCW2_9FLAO</name>
<evidence type="ECO:0000313" key="5">
    <source>
        <dbReference type="Proteomes" id="UP000658202"/>
    </source>
</evidence>
<protein>
    <submittedName>
        <fullName evidence="3">Putative secreted protein (Por secretion system target)</fullName>
    </submittedName>
</protein>
<evidence type="ECO:0000256" key="1">
    <source>
        <dbReference type="ARBA" id="ARBA00022729"/>
    </source>
</evidence>
<organism evidence="3 4">
    <name type="scientific">Epilithonimonas arachidiradicis</name>
    <dbReference type="NCBI Taxonomy" id="1617282"/>
    <lineage>
        <taxon>Bacteria</taxon>
        <taxon>Pseudomonadati</taxon>
        <taxon>Bacteroidota</taxon>
        <taxon>Flavobacteriia</taxon>
        <taxon>Flavobacteriales</taxon>
        <taxon>Weeksellaceae</taxon>
        <taxon>Chryseobacterium group</taxon>
        <taxon>Epilithonimonas</taxon>
    </lineage>
</organism>
<keyword evidence="5" id="KW-1185">Reference proteome</keyword>
<dbReference type="EMBL" id="RAQH01000001">
    <property type="protein sequence ID" value="RKE89721.1"/>
    <property type="molecule type" value="Genomic_DNA"/>
</dbReference>
<sequence>MKKIFIFNFLLTLNLVYSQSWTWGIKATGTSQNYNAIDLKVDGDGNMILAGYYRLNFSLGNFSISSPDDYYRDIYLAKINSNKEVLWLKSIDGGGSYGDKITVESDDNGNYYLSGQIDSKIFIAKYDSNGNELWLNNFNNENYGYGTAISFDEQENIYLAGGRGDTFFLAKLNPNGETVWKKSNRYNYSDAISISDIDVDRFGNIYLIGIFAADTITIDRFTLTNDAGGYDDMFWSKIDTDGNFLWIKSSTGRTYRSPKISLTHSNEIVISGTYRETLKLDNVVINSYKCCGYSTPFIAKLDSNNNPVWIKNGSRYSFNYDFSSNYVDMKTDFSGNVYLTGSYYDNGYNVFFEKFDNNGDFKFRNDIRNDSGYFSHALDIDNLGNLYYAGYNYRENFINYNVYSPPLSAGIGQFNTNAPTFNKIKKPIVNGNKLLCTNDNSLNFSAIGENIKWYSDSQLTNLLGSGNSFNLNYINDTKIFVTQTINNIESWPRVVDVKKSDLNINNINLQYNSPRLSVINNSEYSYQWYYNNVLITNANTYYIDVENENNYLDYSVVISQSNCSVTVDTNILGLNENKIENYTIYPNPVIDNFSLNIPNNTDIISIDVIDSSGKLVKSFDKNSKYNISNIPTGKYYVLVKTKAGNNIISIIKK</sequence>
<dbReference type="EMBL" id="BMCW01000001">
    <property type="protein sequence ID" value="GGG44748.1"/>
    <property type="molecule type" value="Genomic_DNA"/>
</dbReference>
<proteinExistence type="predicted"/>
<gene>
    <name evidence="3" type="ORF">BXY58_0297</name>
    <name evidence="2" type="ORF">GCM10007332_02810</name>
</gene>
<dbReference type="PANTHER" id="PTHR42754:SF1">
    <property type="entry name" value="LIPOPROTEIN"/>
    <property type="match status" value="1"/>
</dbReference>
<evidence type="ECO:0000313" key="2">
    <source>
        <dbReference type="EMBL" id="GGG44748.1"/>
    </source>
</evidence>
<dbReference type="OrthoDB" id="9811934at2"/>
<reference evidence="3 4" key="2">
    <citation type="submission" date="2018-09" db="EMBL/GenBank/DDBJ databases">
        <title>Genomic Encyclopedia of Archaeal and Bacterial Type Strains, Phase II (KMG-II): from individual species to whole genera.</title>
        <authorList>
            <person name="Goeker M."/>
        </authorList>
    </citation>
    <scope>NUCLEOTIDE SEQUENCE [LARGE SCALE GENOMIC DNA]</scope>
    <source>
        <strain evidence="3 4">DSM 27620</strain>
    </source>
</reference>
<dbReference type="AlphaFoldDB" id="A0A420DCW2"/>
<dbReference type="Proteomes" id="UP000285906">
    <property type="component" value="Unassembled WGS sequence"/>
</dbReference>
<accession>A0A420DCW2</accession>
<keyword evidence="1" id="KW-0732">Signal</keyword>
<evidence type="ECO:0000313" key="4">
    <source>
        <dbReference type="Proteomes" id="UP000285906"/>
    </source>
</evidence>
<reference evidence="2" key="4">
    <citation type="submission" date="2024-05" db="EMBL/GenBank/DDBJ databases">
        <authorList>
            <person name="Sun Q."/>
            <person name="Sedlacek I."/>
        </authorList>
    </citation>
    <scope>NUCLEOTIDE SEQUENCE</scope>
    <source>
        <strain evidence="2">CCM 8490</strain>
    </source>
</reference>